<evidence type="ECO:0000259" key="3">
    <source>
        <dbReference type="Pfam" id="PF13087"/>
    </source>
</evidence>
<protein>
    <recommendedName>
        <fullName evidence="6">AAA+ ATPase domain-containing protein</fullName>
    </recommendedName>
</protein>
<evidence type="ECO:0008006" key="6">
    <source>
        <dbReference type="Google" id="ProtNLM"/>
    </source>
</evidence>
<dbReference type="Pfam" id="PF13087">
    <property type="entry name" value="AAA_12"/>
    <property type="match status" value="1"/>
</dbReference>
<organism evidence="4 5">
    <name type="scientific">Pseudoalteromonas piscicida</name>
    <dbReference type="NCBI Taxonomy" id="43662"/>
    <lineage>
        <taxon>Bacteria</taxon>
        <taxon>Pseudomonadati</taxon>
        <taxon>Pseudomonadota</taxon>
        <taxon>Gammaproteobacteria</taxon>
        <taxon>Alteromonadales</taxon>
        <taxon>Pseudoalteromonadaceae</taxon>
        <taxon>Pseudoalteromonas</taxon>
    </lineage>
</organism>
<feature type="region of interest" description="Disordered" evidence="1">
    <location>
        <begin position="1121"/>
        <end position="1146"/>
    </location>
</feature>
<feature type="domain" description="DNA2/NAM7 helicase-like C-terminal" evidence="3">
    <location>
        <begin position="899"/>
        <end position="1095"/>
    </location>
</feature>
<dbReference type="EMBL" id="PNEL01000011">
    <property type="protein sequence ID" value="TMN80250.1"/>
    <property type="molecule type" value="Genomic_DNA"/>
</dbReference>
<dbReference type="Gene3D" id="3.40.50.300">
    <property type="entry name" value="P-loop containing nucleotide triphosphate hydrolases"/>
    <property type="match status" value="2"/>
</dbReference>
<proteinExistence type="predicted"/>
<accession>A0AAQ2EYI8</accession>
<dbReference type="InterPro" id="IPR027417">
    <property type="entry name" value="P-loop_NTPase"/>
</dbReference>
<dbReference type="Proteomes" id="UP000305423">
    <property type="component" value="Unassembled WGS sequence"/>
</dbReference>
<reference evidence="5" key="2">
    <citation type="submission" date="2019-06" db="EMBL/GenBank/DDBJ databases">
        <title>Co-occurence of chitin degradation, pigmentation and bioactivity in marine Pseudoalteromonas.</title>
        <authorList>
            <person name="Sonnenschein E.C."/>
            <person name="Bech P.K."/>
        </authorList>
    </citation>
    <scope>NUCLEOTIDE SEQUENCE [LARGE SCALE GENOMIC DNA]</scope>
    <source>
        <strain evidence="5">S1607</strain>
    </source>
</reference>
<dbReference type="InterPro" id="IPR047187">
    <property type="entry name" value="SF1_C_Upf1"/>
</dbReference>
<evidence type="ECO:0000313" key="5">
    <source>
        <dbReference type="Proteomes" id="UP000305423"/>
    </source>
</evidence>
<dbReference type="Pfam" id="PF13086">
    <property type="entry name" value="AAA_11"/>
    <property type="match status" value="1"/>
</dbReference>
<dbReference type="SUPFAM" id="SSF52540">
    <property type="entry name" value="P-loop containing nucleoside triphosphate hydrolases"/>
    <property type="match status" value="1"/>
</dbReference>
<evidence type="ECO:0000256" key="1">
    <source>
        <dbReference type="SAM" id="MobiDB-lite"/>
    </source>
</evidence>
<feature type="compositionally biased region" description="Basic and acidic residues" evidence="1">
    <location>
        <begin position="1135"/>
        <end position="1146"/>
    </location>
</feature>
<name>A0AAQ2EYI8_PSEO7</name>
<sequence length="1146" mass="131100">MSPLLIGVGVGIVFGGSAIAYYYNEKTNEEIERQRRAYRDRENIYSRYNVNRFAQDENYRKQRRDHARECKTLLLREIDKHFEKVSPITQAYQEFYDAIVTEIKADTTSSYRKSALQKEFARIEDAQIRISEYAKYLEFEKTKVNQLWDKGRYDCLIERPIADALLPLEWLYPGKLLVVEFDDFDKPLGNSRHILKFSGFGEQPEQQKALALSYGSEFPILIIKNNNNLFFGCVARGIVFHDHIRFSEPLSMTVERYRAASNDYICTFNDGLVRAALPQQSLLQPEIRCIPGQSIDVYFDSFSATLDSNPLRTTESNNKKALPSITERPPSTMGYDEFELFIEADADELSKIPPDSSFYDESTHWSLLDFDVNNNLISLGKGEVEAQCGLSEKNDGLVIRKIFVHKLPQVGIDLPFEFILLSSELSASELFGWAYGVEELLSFANQACINSTTSKERVKQVEFFRRWEKVVEYQKRQESIRSVEFEICPVQIEGSYYLLNIGSECIKQSSLNDKSAYQFMKEIENSGFLQYSRSCRLSIWDPENVKYIPAARQAQKIRYQLENGNIEIEAPLYNFKKLDFTQRHKFQLVVQLPNAPLQRQQIALDALFEDRLVEPNLKNIFLAPSSYVAEQQEFWLKNNIDWSGSLTESQKHAVKVALAAKHIAMIQGPPGTGKTTTIVEMLFQLLQKNPNQKILVVSQQNTAVDNAITKFKKAFSELVSTKVSILRVGNPDKIDDGLTEEHFDVIFQNFIDKCLSDTTTRCSQYNVNQTNQNQTLGNNVAKLNAMHEWRALLMQIKDSTKDNKISDEFFTTMLANKNLIGATCVGLAARYSGIDHVTFDVAIVDEAGRATVPELLIPLLRSRKVILIGDHHQLPPSVAPVLREDSAKDEMQFLEDTFLEKSFFETLFEQLPDKCTASLAEQFRMSKPIGDLVAELFYTKNGVRKLYNGNKDILNTKGFVSKNCLVWVDVWGKQFKQHGTTSLENKLEAEAICSYLCKLSKSITREIDVAVITPYGAQKRLIRKLLYSSGGAQQIKLGSLRIKVDTVDSFQGSEAELVCYSTVRTHGSLQFLLDKKRLNVACSRAKENLMFFGNRRALEKWQPQTGEVNLFKEIIKRSYKQRYKSDHNKGKRSKNRVEKDQKPLAN</sequence>
<comment type="caution">
    <text evidence="4">The sequence shown here is derived from an EMBL/GenBank/DDBJ whole genome shotgun (WGS) entry which is preliminary data.</text>
</comment>
<reference evidence="4 5" key="1">
    <citation type="submission" date="2017-12" db="EMBL/GenBank/DDBJ databases">
        <authorList>
            <person name="Paulsen S."/>
            <person name="Gram L.K."/>
        </authorList>
    </citation>
    <scope>NUCLEOTIDE SEQUENCE [LARGE SCALE GENOMIC DNA]</scope>
    <source>
        <strain evidence="4 5">S1607</strain>
    </source>
</reference>
<gene>
    <name evidence="4" type="ORF">CWB74_04060</name>
</gene>
<dbReference type="PANTHER" id="PTHR10887">
    <property type="entry name" value="DNA2/NAM7 HELICASE FAMILY"/>
    <property type="match status" value="1"/>
</dbReference>
<dbReference type="PANTHER" id="PTHR10887:SF495">
    <property type="entry name" value="HELICASE SENATAXIN ISOFORM X1-RELATED"/>
    <property type="match status" value="1"/>
</dbReference>
<dbReference type="GO" id="GO:0004386">
    <property type="term" value="F:helicase activity"/>
    <property type="evidence" value="ECO:0007669"/>
    <property type="project" value="InterPro"/>
</dbReference>
<evidence type="ECO:0000313" key="4">
    <source>
        <dbReference type="EMBL" id="TMN80250.1"/>
    </source>
</evidence>
<dbReference type="InterPro" id="IPR041677">
    <property type="entry name" value="DNA2/NAM7_AAA_11"/>
</dbReference>
<dbReference type="AlphaFoldDB" id="A0AAQ2EYI8"/>
<feature type="domain" description="DNA2/NAM7 helicase helicase" evidence="2">
    <location>
        <begin position="646"/>
        <end position="878"/>
    </location>
</feature>
<evidence type="ECO:0000259" key="2">
    <source>
        <dbReference type="Pfam" id="PF13086"/>
    </source>
</evidence>
<dbReference type="InterPro" id="IPR041679">
    <property type="entry name" value="DNA2/NAM7-like_C"/>
</dbReference>
<dbReference type="RefSeq" id="WP_052709786.1">
    <property type="nucleotide sequence ID" value="NZ_JXXW01000022.1"/>
</dbReference>
<dbReference type="CDD" id="cd18808">
    <property type="entry name" value="SF1_C_Upf1"/>
    <property type="match status" value="1"/>
</dbReference>
<dbReference type="InterPro" id="IPR045055">
    <property type="entry name" value="DNA2/NAM7-like"/>
</dbReference>